<keyword evidence="3" id="KW-1185">Reference proteome</keyword>
<gene>
    <name evidence="2" type="ORF">LMG3441_05904</name>
</gene>
<dbReference type="InterPro" id="IPR021747">
    <property type="entry name" value="DUF3313"/>
</dbReference>
<evidence type="ECO:0008006" key="4">
    <source>
        <dbReference type="Google" id="ProtNLM"/>
    </source>
</evidence>
<evidence type="ECO:0000313" key="3">
    <source>
        <dbReference type="Proteomes" id="UP000494269"/>
    </source>
</evidence>
<evidence type="ECO:0000256" key="1">
    <source>
        <dbReference type="SAM" id="SignalP"/>
    </source>
</evidence>
<accession>A0A6S7ASH9</accession>
<feature type="chain" id="PRO_5028923286" description="DUF3313 domain-containing protein" evidence="1">
    <location>
        <begin position="27"/>
        <end position="229"/>
    </location>
</feature>
<proteinExistence type="predicted"/>
<sequence>MNVRLTLAACCTAAAALAGCTNLPHAENYSTELGESQAQLQPDPVWSGGRIWVRPAPPISSQYDKKILLEPITYIPGDRPDQLDMKNNPVLRERVLAYMNEAVRRELSKAGYQLVAAPAPRTMRVRAAITATFKNDRDPRAMEYIPIGFVLGQGAKAAGIRDDSARLLIEASVRDANTNELLVASLGAVTGGNLPPDKTPTPDDVRAALDDWAHQVTEQFNRIWLNAGP</sequence>
<evidence type="ECO:0000313" key="2">
    <source>
        <dbReference type="EMBL" id="CAB3742846.1"/>
    </source>
</evidence>
<dbReference type="Proteomes" id="UP000494269">
    <property type="component" value="Unassembled WGS sequence"/>
</dbReference>
<feature type="signal peptide" evidence="1">
    <location>
        <begin position="1"/>
        <end position="26"/>
    </location>
</feature>
<dbReference type="AlphaFoldDB" id="A0A6S7ASH9"/>
<keyword evidence="1" id="KW-0732">Signal</keyword>
<name>A0A6S7ASH9_9BURK</name>
<protein>
    <recommendedName>
        <fullName evidence="4">DUF3313 domain-containing protein</fullName>
    </recommendedName>
</protein>
<dbReference type="EMBL" id="CADIJQ010000016">
    <property type="protein sequence ID" value="CAB3742846.1"/>
    <property type="molecule type" value="Genomic_DNA"/>
</dbReference>
<reference evidence="2 3" key="1">
    <citation type="submission" date="2020-04" db="EMBL/GenBank/DDBJ databases">
        <authorList>
            <person name="De Canck E."/>
        </authorList>
    </citation>
    <scope>NUCLEOTIDE SEQUENCE [LARGE SCALE GENOMIC DNA]</scope>
    <source>
        <strain evidence="2 3">LMG 3441</strain>
    </source>
</reference>
<dbReference type="PROSITE" id="PS51257">
    <property type="entry name" value="PROKAR_LIPOPROTEIN"/>
    <property type="match status" value="1"/>
</dbReference>
<dbReference type="RefSeq" id="WP_175171813.1">
    <property type="nucleotide sequence ID" value="NZ_CADIJQ010000016.1"/>
</dbReference>
<dbReference type="Pfam" id="PF11769">
    <property type="entry name" value="DUF3313"/>
    <property type="match status" value="1"/>
</dbReference>
<organism evidence="2 3">
    <name type="scientific">Achromobacter kerstersii</name>
    <dbReference type="NCBI Taxonomy" id="1353890"/>
    <lineage>
        <taxon>Bacteria</taxon>
        <taxon>Pseudomonadati</taxon>
        <taxon>Pseudomonadota</taxon>
        <taxon>Betaproteobacteria</taxon>
        <taxon>Burkholderiales</taxon>
        <taxon>Alcaligenaceae</taxon>
        <taxon>Achromobacter</taxon>
    </lineage>
</organism>